<feature type="chain" id="PRO_5045420864" evidence="2">
    <location>
        <begin position="28"/>
        <end position="133"/>
    </location>
</feature>
<keyword evidence="5" id="KW-1185">Reference proteome</keyword>
<feature type="signal peptide" evidence="2">
    <location>
        <begin position="1"/>
        <end position="27"/>
    </location>
</feature>
<dbReference type="Pfam" id="PF03713">
    <property type="entry name" value="DUF305"/>
    <property type="match status" value="1"/>
</dbReference>
<protein>
    <submittedName>
        <fullName evidence="4">DUF305 domain-containing protein</fullName>
    </submittedName>
</protein>
<dbReference type="EMBL" id="JAQQDH010000001">
    <property type="protein sequence ID" value="MFM0443362.1"/>
    <property type="molecule type" value="Genomic_DNA"/>
</dbReference>
<accession>A0ABW9BXZ8</accession>
<dbReference type="RefSeq" id="WP_408126977.1">
    <property type="nucleotide sequence ID" value="NZ_JAQQDH010000001.1"/>
</dbReference>
<evidence type="ECO:0000313" key="5">
    <source>
        <dbReference type="Proteomes" id="UP001629288"/>
    </source>
</evidence>
<dbReference type="Gene3D" id="1.20.1260.10">
    <property type="match status" value="1"/>
</dbReference>
<comment type="caution">
    <text evidence="4">The sequence shown here is derived from an EMBL/GenBank/DDBJ whole genome shotgun (WGS) entry which is preliminary data.</text>
</comment>
<sequence>MKNLLVIRTASICFGIALSLAGLTANAQQAASMPAGQMSMSSSGDDNANPSTRAFKSADESMMKNMSGPYTGDTDKDFVSHMIPHHQGAVDMAEVELKYGKDPQMKRLAANIVKAQKEEIAYMKKWQAKHPKK</sequence>
<organism evidence="4 5">
    <name type="scientific">Paraburkholderia strydomiana</name>
    <dbReference type="NCBI Taxonomy" id="1245417"/>
    <lineage>
        <taxon>Bacteria</taxon>
        <taxon>Pseudomonadati</taxon>
        <taxon>Pseudomonadota</taxon>
        <taxon>Betaproteobacteria</taxon>
        <taxon>Burkholderiales</taxon>
        <taxon>Burkholderiaceae</taxon>
        <taxon>Paraburkholderia</taxon>
    </lineage>
</organism>
<dbReference type="PANTHER" id="PTHR36933:SF1">
    <property type="entry name" value="SLL0788 PROTEIN"/>
    <property type="match status" value="1"/>
</dbReference>
<dbReference type="InterPro" id="IPR012347">
    <property type="entry name" value="Ferritin-like"/>
</dbReference>
<evidence type="ECO:0000259" key="3">
    <source>
        <dbReference type="Pfam" id="PF03713"/>
    </source>
</evidence>
<evidence type="ECO:0000313" key="4">
    <source>
        <dbReference type="EMBL" id="MFM0443362.1"/>
    </source>
</evidence>
<dbReference type="PANTHER" id="PTHR36933">
    <property type="entry name" value="SLL0788 PROTEIN"/>
    <property type="match status" value="1"/>
</dbReference>
<feature type="region of interest" description="Disordered" evidence="1">
    <location>
        <begin position="33"/>
        <end position="53"/>
    </location>
</feature>
<gene>
    <name evidence="4" type="ORF">PQR00_07160</name>
</gene>
<feature type="domain" description="DUF305" evidence="3">
    <location>
        <begin position="27"/>
        <end position="126"/>
    </location>
</feature>
<evidence type="ECO:0000256" key="2">
    <source>
        <dbReference type="SAM" id="SignalP"/>
    </source>
</evidence>
<reference evidence="4 5" key="1">
    <citation type="journal article" date="2024" name="Chem. Sci.">
        <title>Discovery of megapolipeptins by genome mining of a Burkholderiales bacteria collection.</title>
        <authorList>
            <person name="Paulo B.S."/>
            <person name="Recchia M.J.J."/>
            <person name="Lee S."/>
            <person name="Fergusson C.H."/>
            <person name="Romanowski S.B."/>
            <person name="Hernandez A."/>
            <person name="Krull N."/>
            <person name="Liu D.Y."/>
            <person name="Cavanagh H."/>
            <person name="Bos A."/>
            <person name="Gray C.A."/>
            <person name="Murphy B.T."/>
            <person name="Linington R.G."/>
            <person name="Eustaquio A.S."/>
        </authorList>
    </citation>
    <scope>NUCLEOTIDE SEQUENCE [LARGE SCALE GENOMIC DNA]</scope>
    <source>
        <strain evidence="4 5">RL17-379-BIB-C</strain>
    </source>
</reference>
<name>A0ABW9BXZ8_9BURK</name>
<proteinExistence type="predicted"/>
<dbReference type="Proteomes" id="UP001629288">
    <property type="component" value="Unassembled WGS sequence"/>
</dbReference>
<keyword evidence="2" id="KW-0732">Signal</keyword>
<feature type="compositionally biased region" description="Polar residues" evidence="1">
    <location>
        <begin position="38"/>
        <end position="53"/>
    </location>
</feature>
<evidence type="ECO:0000256" key="1">
    <source>
        <dbReference type="SAM" id="MobiDB-lite"/>
    </source>
</evidence>
<dbReference type="InterPro" id="IPR005183">
    <property type="entry name" value="DUF305_CopM-like"/>
</dbReference>